<dbReference type="PANTHER" id="PTHR14187">
    <property type="entry name" value="ALPHA KINASE/ELONGATION FACTOR 2 KINASE"/>
    <property type="match status" value="1"/>
</dbReference>
<keyword evidence="2" id="KW-1185">Reference proteome</keyword>
<dbReference type="SUPFAM" id="SSF53067">
    <property type="entry name" value="Actin-like ATPase domain"/>
    <property type="match status" value="2"/>
</dbReference>
<dbReference type="Proteomes" id="UP000054549">
    <property type="component" value="Unassembled WGS sequence"/>
</dbReference>
<dbReference type="EMBL" id="KN818253">
    <property type="protein sequence ID" value="KIL64023.1"/>
    <property type="molecule type" value="Genomic_DNA"/>
</dbReference>
<dbReference type="Gene3D" id="3.30.420.40">
    <property type="match status" value="1"/>
</dbReference>
<name>A0A0C2X5M8_AMAMK</name>
<dbReference type="PANTHER" id="PTHR14187:SF5">
    <property type="entry name" value="HEAT SHOCK 70 KDA PROTEIN 12A"/>
    <property type="match status" value="1"/>
</dbReference>
<proteinExistence type="predicted"/>
<dbReference type="InterPro" id="IPR043129">
    <property type="entry name" value="ATPase_NBD"/>
</dbReference>
<evidence type="ECO:0000313" key="1">
    <source>
        <dbReference type="EMBL" id="KIL64023.1"/>
    </source>
</evidence>
<dbReference type="InParanoid" id="A0A0C2X5M8"/>
<reference evidence="1 2" key="1">
    <citation type="submission" date="2014-04" db="EMBL/GenBank/DDBJ databases">
        <title>Evolutionary Origins and Diversification of the Mycorrhizal Mutualists.</title>
        <authorList>
            <consortium name="DOE Joint Genome Institute"/>
            <consortium name="Mycorrhizal Genomics Consortium"/>
            <person name="Kohler A."/>
            <person name="Kuo A."/>
            <person name="Nagy L.G."/>
            <person name="Floudas D."/>
            <person name="Copeland A."/>
            <person name="Barry K.W."/>
            <person name="Cichocki N."/>
            <person name="Veneault-Fourrey C."/>
            <person name="LaButti K."/>
            <person name="Lindquist E.A."/>
            <person name="Lipzen A."/>
            <person name="Lundell T."/>
            <person name="Morin E."/>
            <person name="Murat C."/>
            <person name="Riley R."/>
            <person name="Ohm R."/>
            <person name="Sun H."/>
            <person name="Tunlid A."/>
            <person name="Henrissat B."/>
            <person name="Grigoriev I.V."/>
            <person name="Hibbett D.S."/>
            <person name="Martin F."/>
        </authorList>
    </citation>
    <scope>NUCLEOTIDE SEQUENCE [LARGE SCALE GENOMIC DNA]</scope>
    <source>
        <strain evidence="1 2">Koide BX008</strain>
    </source>
</reference>
<accession>A0A0C2X5M8</accession>
<dbReference type="CDD" id="cd10170">
    <property type="entry name" value="ASKHA_NBD_HSP70"/>
    <property type="match status" value="1"/>
</dbReference>
<evidence type="ECO:0000313" key="2">
    <source>
        <dbReference type="Proteomes" id="UP000054549"/>
    </source>
</evidence>
<sequence>MSTEQSSQLAARVVLSFDIGTSYSGISYSILDPRISEHEVVRRVDNFQTQEGSNSTRTPTVLWYNSQGSCRSVGDAAVTRGVERQAEERDWTKVERMKLYVHHGDSSSVHLPDLPANVIVEDMLADYIEYLYDAAKAYILANHDIDLSDLKGRVRYVLPLPNGWDNVQQQQVRRAVATAGLVDSERSPDLILITEAEAQLNYCVKREDFTFPDTDGVIMVSAGLLLLLYARMSASCLTFRLVGSTISNFSAYSKIPDGQFYQEVVAAQSVLCGSSLVTDELRGFLKHWFRDCRFSDDVDAVAENFDKAVKLQFDNEEIDYHVQFASPRDNDPDLRVHSGALELHGRQIAEFFKPSVDTVLSEIEEIRGVLNGVKPITSIVLVGGFAESNWLFNKIWTTFSDCVVYRPQGDMLNAIADGAIHFYLYHYITMRITRYTYGVRSNIKFNPSDSEHQAREASKEGQYDGKMVLPNAFDILLPKNTQVRETKEYRRSYQYKSLTRQGLFKRSVQLLCYKGSQETPKWTDMEPELFEPIQVLEVDLSTVAKSLTPMKDSAGRTYFVLKHDVILAFGPSGINARTEVQAQIGWSVTKRFRNRAKVLHVPLHENYGSV</sequence>
<dbReference type="STRING" id="946122.A0A0C2X5M8"/>
<protein>
    <recommendedName>
        <fullName evidence="3">Actin-like ATPase domain-containing protein</fullName>
    </recommendedName>
</protein>
<dbReference type="OrthoDB" id="2963168at2759"/>
<dbReference type="AlphaFoldDB" id="A0A0C2X5M8"/>
<gene>
    <name evidence="1" type="ORF">M378DRAFT_642764</name>
</gene>
<evidence type="ECO:0008006" key="3">
    <source>
        <dbReference type="Google" id="ProtNLM"/>
    </source>
</evidence>
<dbReference type="HOGENOM" id="CLU_009958_4_2_1"/>
<organism evidence="1 2">
    <name type="scientific">Amanita muscaria (strain Koide BX008)</name>
    <dbReference type="NCBI Taxonomy" id="946122"/>
    <lineage>
        <taxon>Eukaryota</taxon>
        <taxon>Fungi</taxon>
        <taxon>Dikarya</taxon>
        <taxon>Basidiomycota</taxon>
        <taxon>Agaricomycotina</taxon>
        <taxon>Agaricomycetes</taxon>
        <taxon>Agaricomycetidae</taxon>
        <taxon>Agaricales</taxon>
        <taxon>Pluteineae</taxon>
        <taxon>Amanitaceae</taxon>
        <taxon>Amanita</taxon>
    </lineage>
</organism>